<dbReference type="AlphaFoldDB" id="A0A9Q3F5G0"/>
<proteinExistence type="predicted"/>
<dbReference type="EMBL" id="AVOT02038077">
    <property type="protein sequence ID" value="MBW0532864.1"/>
    <property type="molecule type" value="Genomic_DNA"/>
</dbReference>
<dbReference type="Proteomes" id="UP000765509">
    <property type="component" value="Unassembled WGS sequence"/>
</dbReference>
<reference evidence="1" key="1">
    <citation type="submission" date="2021-03" db="EMBL/GenBank/DDBJ databases">
        <title>Draft genome sequence of rust myrtle Austropuccinia psidii MF-1, a brazilian biotype.</title>
        <authorList>
            <person name="Quecine M.C."/>
            <person name="Pachon D.M.R."/>
            <person name="Bonatelli M.L."/>
            <person name="Correr F.H."/>
            <person name="Franceschini L.M."/>
            <person name="Leite T.F."/>
            <person name="Margarido G.R.A."/>
            <person name="Almeida C.A."/>
            <person name="Ferrarezi J.A."/>
            <person name="Labate C.A."/>
        </authorList>
    </citation>
    <scope>NUCLEOTIDE SEQUENCE</scope>
    <source>
        <strain evidence="1">MF-1</strain>
    </source>
</reference>
<evidence type="ECO:0000313" key="2">
    <source>
        <dbReference type="Proteomes" id="UP000765509"/>
    </source>
</evidence>
<organism evidence="1 2">
    <name type="scientific">Austropuccinia psidii MF-1</name>
    <dbReference type="NCBI Taxonomy" id="1389203"/>
    <lineage>
        <taxon>Eukaryota</taxon>
        <taxon>Fungi</taxon>
        <taxon>Dikarya</taxon>
        <taxon>Basidiomycota</taxon>
        <taxon>Pucciniomycotina</taxon>
        <taxon>Pucciniomycetes</taxon>
        <taxon>Pucciniales</taxon>
        <taxon>Sphaerophragmiaceae</taxon>
        <taxon>Austropuccinia</taxon>
    </lineage>
</organism>
<keyword evidence="2" id="KW-1185">Reference proteome</keyword>
<name>A0A9Q3F5G0_9BASI</name>
<evidence type="ECO:0000313" key="1">
    <source>
        <dbReference type="EMBL" id="MBW0532864.1"/>
    </source>
</evidence>
<accession>A0A9Q3F5G0</accession>
<comment type="caution">
    <text evidence="1">The sequence shown here is derived from an EMBL/GenBank/DDBJ whole genome shotgun (WGS) entry which is preliminary data.</text>
</comment>
<protein>
    <submittedName>
        <fullName evidence="1">Uncharacterized protein</fullName>
    </submittedName>
</protein>
<sequence>MWMGLKQIHTDWPQASMCKRVSVCSQADHPTKKIAGQKTGSKMCSRRMTHHGVRMKACGFPTMSMHDEQDGPVIVCPNNGTGVNPLFVYDPYNKSSHYDPLTLTCITPASVP</sequence>
<gene>
    <name evidence="1" type="ORF">O181_072579</name>
</gene>